<sequence length="271" mass="28499">MFGSSYHFQRIKGRQSSHEHQFSSSSTISTMKLSLAIAAIVATIASTLAATGTVHTAGDPLNIHSGPSTASPVVGSIKNGASVNIDCTATGTTVTGKYGTSSVWDHVPDGYVTDTYVYTGTDGPAAPACGGTTLPTSGCQAPGITNPRTCARAVQWAISKISTTRNPNYIGMCDKIMAQAYGRSHSGFTSAWVHWQFTPAKYKHVGNRNPPAGALVFFQGGKYGHVAISTGGVNIISTDIGGRGTLTRSTINTIESRWGQKYVGWAAPFYR</sequence>
<evidence type="ECO:0000313" key="2">
    <source>
        <dbReference type="EMBL" id="KAG9320158.1"/>
    </source>
</evidence>
<gene>
    <name evidence="2" type="ORF">KVV02_004295</name>
</gene>
<dbReference type="Proteomes" id="UP000717515">
    <property type="component" value="Unassembled WGS sequence"/>
</dbReference>
<dbReference type="Gene3D" id="2.30.30.40">
    <property type="entry name" value="SH3 Domains"/>
    <property type="match status" value="1"/>
</dbReference>
<reference evidence="2" key="1">
    <citation type="submission" date="2021-07" db="EMBL/GenBank/DDBJ databases">
        <title>Draft genome of Mortierella alpina, strain LL118, isolated from an aspen leaf litter sample.</title>
        <authorList>
            <person name="Yang S."/>
            <person name="Vinatzer B.A."/>
        </authorList>
    </citation>
    <scope>NUCLEOTIDE SEQUENCE</scope>
    <source>
        <strain evidence="2">LL118</strain>
    </source>
</reference>
<accession>A0A9P7ZX24</accession>
<evidence type="ECO:0000259" key="1">
    <source>
        <dbReference type="PROSITE" id="PS51781"/>
    </source>
</evidence>
<organism evidence="2 3">
    <name type="scientific">Mortierella alpina</name>
    <name type="common">Oleaginous fungus</name>
    <name type="synonym">Mortierella renispora</name>
    <dbReference type="NCBI Taxonomy" id="64518"/>
    <lineage>
        <taxon>Eukaryota</taxon>
        <taxon>Fungi</taxon>
        <taxon>Fungi incertae sedis</taxon>
        <taxon>Mucoromycota</taxon>
        <taxon>Mortierellomycotina</taxon>
        <taxon>Mortierellomycetes</taxon>
        <taxon>Mortierellales</taxon>
        <taxon>Mortierellaceae</taxon>
        <taxon>Mortierella</taxon>
    </lineage>
</organism>
<dbReference type="PROSITE" id="PS51781">
    <property type="entry name" value="SH3B"/>
    <property type="match status" value="1"/>
</dbReference>
<dbReference type="AlphaFoldDB" id="A0A9P7ZX24"/>
<feature type="domain" description="SH3b" evidence="1">
    <location>
        <begin position="49"/>
        <end position="116"/>
    </location>
</feature>
<evidence type="ECO:0000313" key="3">
    <source>
        <dbReference type="Proteomes" id="UP000717515"/>
    </source>
</evidence>
<dbReference type="InterPro" id="IPR003646">
    <property type="entry name" value="SH3-like_bac-type"/>
</dbReference>
<protein>
    <recommendedName>
        <fullName evidence="1">SH3b domain-containing protein</fullName>
    </recommendedName>
</protein>
<proteinExistence type="predicted"/>
<dbReference type="SMART" id="SM00287">
    <property type="entry name" value="SH3b"/>
    <property type="match status" value="1"/>
</dbReference>
<name>A0A9P7ZX24_MORAP</name>
<comment type="caution">
    <text evidence="2">The sequence shown here is derived from an EMBL/GenBank/DDBJ whole genome shotgun (WGS) entry which is preliminary data.</text>
</comment>
<dbReference type="EMBL" id="JAIFTL010000321">
    <property type="protein sequence ID" value="KAG9320158.1"/>
    <property type="molecule type" value="Genomic_DNA"/>
</dbReference>